<evidence type="ECO:0000313" key="4">
    <source>
        <dbReference type="EMBL" id="CAG5067580.1"/>
    </source>
</evidence>
<sequence length="696" mass="78037">MQNIMKVFKVKIFIIAQILLLGALTFFPANAQQKKAAKPNIIFILVDDMGWGDVGAFWQNERNKKNDRSEPWQFTPNLDAMAKGGAMLTNHYCAAPVCAPSRATILLGVSQGHANVRDNQFDKELQNTFTIGNVLQKAGYKTGLVGKWGLQGLKAKEPEWPAHPLNRGFDYSYAYIKHVDGHEHYPKEGIYRGKKKVWENKTEVSDGLDKCFTTDLWTAAAKNWIVKETASGKKDEPFFLYLAYDVPHAVLELPTQKYPEGGGLKGGLQWLGTPGKMINTASGEPDSYVHPDYANATYDDDKNPATPEKPWPDTYKRYATLCRRIDDGVGDIFKLLKDLKIDENTMVVFTSDNGPSIESYLPKEYVDYSPEFFNSFGPFDGIKRDVWEGGVRVPTIVNWPGQISANQVIAAPSASHDWLATFADAAHIAAPARTDGVTLLPHLTGKGQKKESLVYIEYVQNGKTPDFEEFSPNHRSRQRNQMQKIRKGDFVGVRYQIGSAEDDFEIYNVVKDPQETKNLASNAAFKQMQQDFKAQVLRVRRPDSEAPRPYDTALIPPVATKATKTGFKFKVYKGTYPWVGDLQNEKPAEEGILSEMDFSKIKTKTGMMVIEGMIRVEKDGTYEMEMAGNSGFLLKLHQANVLDGSFEYQSEQKISGSVALKAGDHPLRIVYHIKDAVTPKLTLNWQAEGSAPLFYH</sequence>
<dbReference type="InterPro" id="IPR052701">
    <property type="entry name" value="GAG_Ulvan_Degrading_Sulfatases"/>
</dbReference>
<dbReference type="InterPro" id="IPR011658">
    <property type="entry name" value="PA14_dom"/>
</dbReference>
<keyword evidence="5" id="KW-1185">Reference proteome</keyword>
<evidence type="ECO:0000313" key="5">
    <source>
        <dbReference type="Proteomes" id="UP000679725"/>
    </source>
</evidence>
<feature type="domain" description="Sulfatase N-terminal" evidence="2">
    <location>
        <begin position="39"/>
        <end position="428"/>
    </location>
</feature>
<reference evidence="4 5" key="1">
    <citation type="submission" date="2021-04" db="EMBL/GenBank/DDBJ databases">
        <authorList>
            <person name="Rodrigo-Torres L."/>
            <person name="Arahal R. D."/>
            <person name="Lucena T."/>
        </authorList>
    </citation>
    <scope>NUCLEOTIDE SEQUENCE [LARGE SCALE GENOMIC DNA]</scope>
    <source>
        <strain evidence="4 5">CECT 9623</strain>
    </source>
</reference>
<dbReference type="Gene3D" id="2.60.120.380">
    <property type="match status" value="1"/>
</dbReference>
<dbReference type="PANTHER" id="PTHR43751:SF3">
    <property type="entry name" value="SULFATASE N-TERMINAL DOMAIN-CONTAINING PROTEIN"/>
    <property type="match status" value="1"/>
</dbReference>
<feature type="domain" description="PA14" evidence="3">
    <location>
        <begin position="609"/>
        <end position="687"/>
    </location>
</feature>
<dbReference type="RefSeq" id="WP_215231744.1">
    <property type="nucleotide sequence ID" value="NZ_CAJRAU010000001.1"/>
</dbReference>
<gene>
    <name evidence="4" type="ORF">DYBT9623_00301</name>
</gene>
<feature type="signal peptide" evidence="1">
    <location>
        <begin position="1"/>
        <end position="31"/>
    </location>
</feature>
<name>A0ABM8UK07_9BACT</name>
<proteinExistence type="predicted"/>
<dbReference type="Gene3D" id="3.40.720.10">
    <property type="entry name" value="Alkaline Phosphatase, subunit A"/>
    <property type="match status" value="1"/>
</dbReference>
<organism evidence="4 5">
    <name type="scientific">Dyadobacter linearis</name>
    <dbReference type="NCBI Taxonomy" id="2823330"/>
    <lineage>
        <taxon>Bacteria</taxon>
        <taxon>Pseudomonadati</taxon>
        <taxon>Bacteroidota</taxon>
        <taxon>Cytophagia</taxon>
        <taxon>Cytophagales</taxon>
        <taxon>Spirosomataceae</taxon>
        <taxon>Dyadobacter</taxon>
    </lineage>
</organism>
<dbReference type="PANTHER" id="PTHR43751">
    <property type="entry name" value="SULFATASE"/>
    <property type="match status" value="1"/>
</dbReference>
<dbReference type="Proteomes" id="UP000679725">
    <property type="component" value="Unassembled WGS sequence"/>
</dbReference>
<dbReference type="SUPFAM" id="SSF53649">
    <property type="entry name" value="Alkaline phosphatase-like"/>
    <property type="match status" value="1"/>
</dbReference>
<dbReference type="InterPro" id="IPR000917">
    <property type="entry name" value="Sulfatase_N"/>
</dbReference>
<dbReference type="InterPro" id="IPR017850">
    <property type="entry name" value="Alkaline_phosphatase_core_sf"/>
</dbReference>
<comment type="caution">
    <text evidence="4">The sequence shown here is derived from an EMBL/GenBank/DDBJ whole genome shotgun (WGS) entry which is preliminary data.</text>
</comment>
<keyword evidence="1" id="KW-0732">Signal</keyword>
<evidence type="ECO:0000259" key="3">
    <source>
        <dbReference type="Pfam" id="PF07691"/>
    </source>
</evidence>
<protein>
    <recommendedName>
        <fullName evidence="6">Sulfatase</fullName>
    </recommendedName>
</protein>
<dbReference type="Pfam" id="PF00884">
    <property type="entry name" value="Sulfatase"/>
    <property type="match status" value="1"/>
</dbReference>
<accession>A0ABM8UK07</accession>
<evidence type="ECO:0000259" key="2">
    <source>
        <dbReference type="Pfam" id="PF00884"/>
    </source>
</evidence>
<feature type="chain" id="PRO_5045352341" description="Sulfatase" evidence="1">
    <location>
        <begin position="32"/>
        <end position="696"/>
    </location>
</feature>
<dbReference type="Pfam" id="PF07691">
    <property type="entry name" value="PA14"/>
    <property type="match status" value="1"/>
</dbReference>
<evidence type="ECO:0008006" key="6">
    <source>
        <dbReference type="Google" id="ProtNLM"/>
    </source>
</evidence>
<evidence type="ECO:0000256" key="1">
    <source>
        <dbReference type="SAM" id="SignalP"/>
    </source>
</evidence>
<dbReference type="EMBL" id="CAJRAU010000001">
    <property type="protein sequence ID" value="CAG5067580.1"/>
    <property type="molecule type" value="Genomic_DNA"/>
</dbReference>